<comment type="caution">
    <text evidence="1">The sequence shown here is derived from an EMBL/GenBank/DDBJ whole genome shotgun (WGS) entry which is preliminary data.</text>
</comment>
<gene>
    <name evidence="1" type="ORF">E0485_09100</name>
</gene>
<dbReference type="EMBL" id="SKFG01000006">
    <property type="protein sequence ID" value="TCZ78266.1"/>
    <property type="molecule type" value="Genomic_DNA"/>
</dbReference>
<proteinExistence type="predicted"/>
<keyword evidence="2" id="KW-1185">Reference proteome</keyword>
<reference evidence="1 2" key="1">
    <citation type="submission" date="2019-03" db="EMBL/GenBank/DDBJ databases">
        <authorList>
            <person name="Kim M.K.M."/>
        </authorList>
    </citation>
    <scope>NUCLEOTIDE SEQUENCE [LARGE SCALE GENOMIC DNA]</scope>
    <source>
        <strain evidence="1 2">18JY21-1</strain>
    </source>
</reference>
<sequence length="148" mass="16886">MLLTGCGSNPVQKDLLSYINDYIVPMAPEETKIMDQFESVTGANYTDDETLYNMLMDTIIPAYRDYSDKLQTIQPETPEVRELHEQYIALSVVTQSTFIGFADALEKQDLGLANEANTKLQQANKLGREFQTQLKDMAKKYKVEFKTK</sequence>
<dbReference type="Proteomes" id="UP000295418">
    <property type="component" value="Unassembled WGS sequence"/>
</dbReference>
<organism evidence="1 2">
    <name type="scientific">Paenibacillus albiflavus</name>
    <dbReference type="NCBI Taxonomy" id="2545760"/>
    <lineage>
        <taxon>Bacteria</taxon>
        <taxon>Bacillati</taxon>
        <taxon>Bacillota</taxon>
        <taxon>Bacilli</taxon>
        <taxon>Bacillales</taxon>
        <taxon>Paenibacillaceae</taxon>
        <taxon>Paenibacillus</taxon>
    </lineage>
</organism>
<name>A0A4R4EE31_9BACL</name>
<evidence type="ECO:0000313" key="1">
    <source>
        <dbReference type="EMBL" id="TCZ78266.1"/>
    </source>
</evidence>
<protein>
    <submittedName>
        <fullName evidence="1">Uncharacterized protein</fullName>
    </submittedName>
</protein>
<accession>A0A4R4EE31</accession>
<dbReference type="AlphaFoldDB" id="A0A4R4EE31"/>
<evidence type="ECO:0000313" key="2">
    <source>
        <dbReference type="Proteomes" id="UP000295418"/>
    </source>
</evidence>